<comment type="caution">
    <text evidence="1">The sequence shown here is derived from an EMBL/GenBank/DDBJ whole genome shotgun (WGS) entry which is preliminary data.</text>
</comment>
<accession>A0ABQ3VHW0</accession>
<keyword evidence="2" id="KW-1185">Reference proteome</keyword>
<dbReference type="EMBL" id="BNJJ01000007">
    <property type="protein sequence ID" value="GHO84963.1"/>
    <property type="molecule type" value="Genomic_DNA"/>
</dbReference>
<organism evidence="1 2">
    <name type="scientific">Dictyobacter formicarum</name>
    <dbReference type="NCBI Taxonomy" id="2778368"/>
    <lineage>
        <taxon>Bacteria</taxon>
        <taxon>Bacillati</taxon>
        <taxon>Chloroflexota</taxon>
        <taxon>Ktedonobacteria</taxon>
        <taxon>Ktedonobacterales</taxon>
        <taxon>Dictyobacteraceae</taxon>
        <taxon>Dictyobacter</taxon>
    </lineage>
</organism>
<dbReference type="Proteomes" id="UP000635565">
    <property type="component" value="Unassembled WGS sequence"/>
</dbReference>
<evidence type="ECO:0000313" key="1">
    <source>
        <dbReference type="EMBL" id="GHO84963.1"/>
    </source>
</evidence>
<protein>
    <submittedName>
        <fullName evidence="1">Uncharacterized protein</fullName>
    </submittedName>
</protein>
<proteinExistence type="predicted"/>
<dbReference type="RefSeq" id="WP_201362584.1">
    <property type="nucleotide sequence ID" value="NZ_BNJJ01000007.1"/>
</dbReference>
<gene>
    <name evidence="1" type="ORF">KSZ_29690</name>
</gene>
<name>A0ABQ3VHW0_9CHLR</name>
<sequence length="79" mass="8553">METGKYEYNSNQSKHTFRSFTGVRKNKYPMAGGPGAPFCAGAPLCFADGKFQLATHAGELTIAHPINECNNKIDPSLFG</sequence>
<evidence type="ECO:0000313" key="2">
    <source>
        <dbReference type="Proteomes" id="UP000635565"/>
    </source>
</evidence>
<reference evidence="1 2" key="1">
    <citation type="journal article" date="2021" name="Int. J. Syst. Evol. Microbiol.">
        <title>Reticulibacter mediterranei gen. nov., sp. nov., within the new family Reticulibacteraceae fam. nov., and Ktedonospora formicarum gen. nov., sp. nov., Ktedonobacter robiniae sp. nov., Dictyobacter formicarum sp. nov. and Dictyobacter arantiisoli sp. nov., belonging to the class Ktedonobacteria.</title>
        <authorList>
            <person name="Yabe S."/>
            <person name="Zheng Y."/>
            <person name="Wang C.M."/>
            <person name="Sakai Y."/>
            <person name="Abe K."/>
            <person name="Yokota A."/>
            <person name="Donadio S."/>
            <person name="Cavaletti L."/>
            <person name="Monciardini P."/>
        </authorList>
    </citation>
    <scope>NUCLEOTIDE SEQUENCE [LARGE SCALE GENOMIC DNA]</scope>
    <source>
        <strain evidence="1 2">SOSP1-9</strain>
    </source>
</reference>